<dbReference type="EMBL" id="UOFI01000130">
    <property type="protein sequence ID" value="VAW68453.1"/>
    <property type="molecule type" value="Genomic_DNA"/>
</dbReference>
<proteinExistence type="inferred from homology"/>
<name>A0A3B0XWB6_9ZZZZ</name>
<feature type="domain" description="Prokaryotic-type class I peptide chain release factors" evidence="3">
    <location>
        <begin position="21"/>
        <end position="37"/>
    </location>
</feature>
<dbReference type="Pfam" id="PF00472">
    <property type="entry name" value="RF-1"/>
    <property type="match status" value="1"/>
</dbReference>
<dbReference type="NCBIfam" id="NF006718">
    <property type="entry name" value="PRK09256.1"/>
    <property type="match status" value="1"/>
</dbReference>
<dbReference type="PANTHER" id="PTHR47814:SF1">
    <property type="entry name" value="PEPTIDYL-TRNA HYDROLASE ARFB"/>
    <property type="match status" value="1"/>
</dbReference>
<sequence length="154" mass="17617">MLFISHTVSIPEHEIEMHAIRSQGAGGQNVNKVSTAIHLRFNIKSSSLPAFYKEKLLCMTDHHITKDGIIIIKAQQHRSQEKNRQLAQQKLIALIRQAAITLKARKPTRPSRSAKQKRLNKKTQRGKTKNLRGKSIFSGQLKLILSFLRHMTYD</sequence>
<feature type="region of interest" description="Disordered" evidence="2">
    <location>
        <begin position="104"/>
        <end position="131"/>
    </location>
</feature>
<dbReference type="Gene3D" id="3.30.160.20">
    <property type="match status" value="1"/>
</dbReference>
<dbReference type="PANTHER" id="PTHR47814">
    <property type="entry name" value="PEPTIDYL-TRNA HYDROLASE ARFB"/>
    <property type="match status" value="1"/>
</dbReference>
<organism evidence="4">
    <name type="scientific">hydrothermal vent metagenome</name>
    <dbReference type="NCBI Taxonomy" id="652676"/>
    <lineage>
        <taxon>unclassified sequences</taxon>
        <taxon>metagenomes</taxon>
        <taxon>ecological metagenomes</taxon>
    </lineage>
</organism>
<dbReference type="InterPro" id="IPR045853">
    <property type="entry name" value="Pep_chain_release_fac_I_sf"/>
</dbReference>
<dbReference type="AlphaFoldDB" id="A0A3B0XWB6"/>
<evidence type="ECO:0000256" key="1">
    <source>
        <dbReference type="ARBA" id="ARBA00010835"/>
    </source>
</evidence>
<dbReference type="SUPFAM" id="SSF75620">
    <property type="entry name" value="Release factor"/>
    <property type="match status" value="1"/>
</dbReference>
<dbReference type="GO" id="GO:0043022">
    <property type="term" value="F:ribosome binding"/>
    <property type="evidence" value="ECO:0007669"/>
    <property type="project" value="TreeGrafter"/>
</dbReference>
<dbReference type="GO" id="GO:0004045">
    <property type="term" value="F:peptidyl-tRNA hydrolase activity"/>
    <property type="evidence" value="ECO:0007669"/>
    <property type="project" value="TreeGrafter"/>
</dbReference>
<reference evidence="4" key="1">
    <citation type="submission" date="2018-06" db="EMBL/GenBank/DDBJ databases">
        <authorList>
            <person name="Zhirakovskaya E."/>
        </authorList>
    </citation>
    <scope>NUCLEOTIDE SEQUENCE</scope>
</reference>
<dbReference type="PROSITE" id="PS00745">
    <property type="entry name" value="RF_PROK_I"/>
    <property type="match status" value="1"/>
</dbReference>
<evidence type="ECO:0000256" key="2">
    <source>
        <dbReference type="SAM" id="MobiDB-lite"/>
    </source>
</evidence>
<accession>A0A3B0XWB6</accession>
<dbReference type="GO" id="GO:0072344">
    <property type="term" value="P:rescue of stalled ribosome"/>
    <property type="evidence" value="ECO:0007669"/>
    <property type="project" value="TreeGrafter"/>
</dbReference>
<comment type="similarity">
    <text evidence="1">Belongs to the prokaryotic/mitochondrial release factor family.</text>
</comment>
<dbReference type="GO" id="GO:0003747">
    <property type="term" value="F:translation release factor activity"/>
    <property type="evidence" value="ECO:0007669"/>
    <property type="project" value="InterPro"/>
</dbReference>
<protein>
    <recommendedName>
        <fullName evidence="3">Prokaryotic-type class I peptide chain release factors domain-containing protein</fullName>
    </recommendedName>
</protein>
<evidence type="ECO:0000259" key="3">
    <source>
        <dbReference type="PROSITE" id="PS00745"/>
    </source>
</evidence>
<evidence type="ECO:0000313" key="4">
    <source>
        <dbReference type="EMBL" id="VAW68453.1"/>
    </source>
</evidence>
<dbReference type="InterPro" id="IPR000352">
    <property type="entry name" value="Pep_chain_release_fac_I"/>
</dbReference>
<gene>
    <name evidence="4" type="ORF">MNBD_GAMMA09-1245</name>
</gene>